<evidence type="ECO:0000256" key="10">
    <source>
        <dbReference type="ARBA" id="ARBA00049595"/>
    </source>
</evidence>
<evidence type="ECO:0000313" key="13">
    <source>
        <dbReference type="EMBL" id="KAJ6630184.1"/>
    </source>
</evidence>
<dbReference type="OrthoDB" id="68056at2759"/>
<evidence type="ECO:0000256" key="4">
    <source>
        <dbReference type="ARBA" id="ARBA00022741"/>
    </source>
</evidence>
<dbReference type="PANTHER" id="PTHR11956:SF11">
    <property type="entry name" value="ARGININE--TRNA LIGASE, MITOCHONDRIAL-RELATED"/>
    <property type="match status" value="1"/>
</dbReference>
<evidence type="ECO:0000256" key="11">
    <source>
        <dbReference type="RuleBase" id="RU363038"/>
    </source>
</evidence>
<reference evidence="13" key="1">
    <citation type="submission" date="2022-07" db="EMBL/GenBank/DDBJ databases">
        <authorList>
            <person name="Trinca V."/>
            <person name="Uliana J.V.C."/>
            <person name="Torres T.T."/>
            <person name="Ward R.J."/>
            <person name="Monesi N."/>
        </authorList>
    </citation>
    <scope>NUCLEOTIDE SEQUENCE</scope>
    <source>
        <strain evidence="13">HSMRA1968</strain>
        <tissue evidence="13">Whole embryos</tissue>
    </source>
</reference>
<comment type="caution">
    <text evidence="13">The sequence shown here is derived from an EMBL/GenBank/DDBJ whole genome shotgun (WGS) entry which is preliminary data.</text>
</comment>
<dbReference type="Gene3D" id="1.10.730.10">
    <property type="entry name" value="Isoleucyl-tRNA Synthetase, Domain 1"/>
    <property type="match status" value="1"/>
</dbReference>
<dbReference type="InterPro" id="IPR014729">
    <property type="entry name" value="Rossmann-like_a/b/a_fold"/>
</dbReference>
<dbReference type="FunFam" id="1.10.730.10:FF:000006">
    <property type="entry name" value="Arginyl-tRNA synthetase 2, mitochondrial"/>
    <property type="match status" value="1"/>
</dbReference>
<dbReference type="Pfam" id="PF05746">
    <property type="entry name" value="DALR_1"/>
    <property type="match status" value="1"/>
</dbReference>
<comment type="similarity">
    <text evidence="1 11">Belongs to the class-I aminoacyl-tRNA synthetase family.</text>
</comment>
<feature type="domain" description="DALR anticodon binding" evidence="12">
    <location>
        <begin position="295"/>
        <end position="411"/>
    </location>
</feature>
<dbReference type="GO" id="GO:0004814">
    <property type="term" value="F:arginine-tRNA ligase activity"/>
    <property type="evidence" value="ECO:0007669"/>
    <property type="project" value="UniProtKB-EC"/>
</dbReference>
<evidence type="ECO:0000256" key="6">
    <source>
        <dbReference type="ARBA" id="ARBA00022917"/>
    </source>
</evidence>
<dbReference type="Pfam" id="PF00750">
    <property type="entry name" value="tRNA-synt_1d"/>
    <property type="match status" value="1"/>
</dbReference>
<dbReference type="SMART" id="SM00836">
    <property type="entry name" value="DALR_1"/>
    <property type="match status" value="1"/>
</dbReference>
<gene>
    <name evidence="13" type="primary">Rars2</name>
    <name evidence="13" type="ORF">Bhyg_16600</name>
</gene>
<organism evidence="13 14">
    <name type="scientific">Pseudolycoriella hygida</name>
    <dbReference type="NCBI Taxonomy" id="35572"/>
    <lineage>
        <taxon>Eukaryota</taxon>
        <taxon>Metazoa</taxon>
        <taxon>Ecdysozoa</taxon>
        <taxon>Arthropoda</taxon>
        <taxon>Hexapoda</taxon>
        <taxon>Insecta</taxon>
        <taxon>Pterygota</taxon>
        <taxon>Neoptera</taxon>
        <taxon>Endopterygota</taxon>
        <taxon>Diptera</taxon>
        <taxon>Nematocera</taxon>
        <taxon>Sciaroidea</taxon>
        <taxon>Sciaridae</taxon>
        <taxon>Pseudolycoriella</taxon>
    </lineage>
</organism>
<evidence type="ECO:0000256" key="8">
    <source>
        <dbReference type="ARBA" id="ARBA00039495"/>
    </source>
</evidence>
<dbReference type="GO" id="GO:0006420">
    <property type="term" value="P:arginyl-tRNA aminoacylation"/>
    <property type="evidence" value="ECO:0007669"/>
    <property type="project" value="InterPro"/>
</dbReference>
<comment type="catalytic activity">
    <reaction evidence="9">
        <text>tRNA(Arg) + L-arginine + ATP = L-arginyl-tRNA(Arg) + AMP + diphosphate</text>
        <dbReference type="Rhea" id="RHEA:20301"/>
        <dbReference type="Rhea" id="RHEA-COMP:9658"/>
        <dbReference type="Rhea" id="RHEA-COMP:9673"/>
        <dbReference type="ChEBI" id="CHEBI:30616"/>
        <dbReference type="ChEBI" id="CHEBI:32682"/>
        <dbReference type="ChEBI" id="CHEBI:33019"/>
        <dbReference type="ChEBI" id="CHEBI:78442"/>
        <dbReference type="ChEBI" id="CHEBI:78513"/>
        <dbReference type="ChEBI" id="CHEBI:456215"/>
        <dbReference type="EC" id="6.1.1.19"/>
    </reaction>
</comment>
<dbReference type="Gene3D" id="3.40.50.620">
    <property type="entry name" value="HUPs"/>
    <property type="match status" value="1"/>
</dbReference>
<keyword evidence="7 11" id="KW-0030">Aminoacyl-tRNA synthetase</keyword>
<keyword evidence="3 11" id="KW-0436">Ligase</keyword>
<dbReference type="SUPFAM" id="SSF47323">
    <property type="entry name" value="Anticodon-binding domain of a subclass of class I aminoacyl-tRNA synthetases"/>
    <property type="match status" value="1"/>
</dbReference>
<evidence type="ECO:0000256" key="2">
    <source>
        <dbReference type="ARBA" id="ARBA00012837"/>
    </source>
</evidence>
<evidence type="ECO:0000259" key="12">
    <source>
        <dbReference type="SMART" id="SM00836"/>
    </source>
</evidence>
<keyword evidence="6 11" id="KW-0648">Protein biosynthesis</keyword>
<dbReference type="InterPro" id="IPR008909">
    <property type="entry name" value="DALR_anticod-bd"/>
</dbReference>
<evidence type="ECO:0000256" key="7">
    <source>
        <dbReference type="ARBA" id="ARBA00023146"/>
    </source>
</evidence>
<comment type="function">
    <text evidence="10">Catalyzes the attachment of arginine to tRNA(Arg) in a two-step reaction: arginine is first activated by ATP to form Arg-AMP and then transferred to the acceptor end of tRNA(Arg).</text>
</comment>
<evidence type="ECO:0000313" key="14">
    <source>
        <dbReference type="Proteomes" id="UP001151699"/>
    </source>
</evidence>
<dbReference type="GO" id="GO:0005524">
    <property type="term" value="F:ATP binding"/>
    <property type="evidence" value="ECO:0007669"/>
    <property type="project" value="UniProtKB-KW"/>
</dbReference>
<sequence length="411" mass="47158">MNYLGDWGTQFGLLKIGMELNKLSVDEIKSNPITQLFNAYVKANQLAATDPNVSEKARNIFCQLENGETTDLEDWMECRKFTVEELKRMYKRLGIEFDEYAWESEYRKTNIEKVINLMNELQLLQVTSDGKTTMNVHDKPIPILKSDGTTLYVTRDVAAVFSRYEKYRFDEMMYVVENGQHDHFNSLFGIAKLLHFPKVDQLRHVKFGRISKMSTRKGNVVFLKDVLDDAQELALETMEHDKDTKIDIASMGQTVADILGTSSVIINDLKLKRSATYEFDLEKASKVVGDTGYNLQYTHCRLCRLEEIPGVKMAAHCNPTLLQEPEAVNLIYSMAKAPDILKEAKDSLEAHRIVHYTFQLCKAINKAHRSLNVKNESNSKVQEQRLLLFATARSIVNKNMRILGLQPLERM</sequence>
<dbReference type="GO" id="GO:0005739">
    <property type="term" value="C:mitochondrion"/>
    <property type="evidence" value="ECO:0007669"/>
    <property type="project" value="TreeGrafter"/>
</dbReference>
<dbReference type="AlphaFoldDB" id="A0A9Q0MKU4"/>
<keyword evidence="5 11" id="KW-0067">ATP-binding</keyword>
<dbReference type="GO" id="GO:0032543">
    <property type="term" value="P:mitochondrial translation"/>
    <property type="evidence" value="ECO:0007669"/>
    <property type="project" value="TreeGrafter"/>
</dbReference>
<evidence type="ECO:0000256" key="1">
    <source>
        <dbReference type="ARBA" id="ARBA00005594"/>
    </source>
</evidence>
<dbReference type="EMBL" id="WJQU01002821">
    <property type="protein sequence ID" value="KAJ6630184.1"/>
    <property type="molecule type" value="Genomic_DNA"/>
</dbReference>
<keyword evidence="14" id="KW-1185">Reference proteome</keyword>
<dbReference type="PANTHER" id="PTHR11956">
    <property type="entry name" value="ARGINYL-TRNA SYNTHETASE"/>
    <property type="match status" value="1"/>
</dbReference>
<dbReference type="InterPro" id="IPR035684">
    <property type="entry name" value="ArgRS_core"/>
</dbReference>
<evidence type="ECO:0000256" key="5">
    <source>
        <dbReference type="ARBA" id="ARBA00022840"/>
    </source>
</evidence>
<name>A0A9Q0MKU4_9DIPT</name>
<accession>A0A9Q0MKU4</accession>
<keyword evidence="4 11" id="KW-0547">Nucleotide-binding</keyword>
<dbReference type="NCBIfam" id="TIGR00456">
    <property type="entry name" value="argS"/>
    <property type="match status" value="1"/>
</dbReference>
<dbReference type="EC" id="6.1.1.19" evidence="2"/>
<dbReference type="Proteomes" id="UP001151699">
    <property type="component" value="Unassembled WGS sequence"/>
</dbReference>
<evidence type="ECO:0000256" key="9">
    <source>
        <dbReference type="ARBA" id="ARBA00049339"/>
    </source>
</evidence>
<dbReference type="InterPro" id="IPR009080">
    <property type="entry name" value="tRNAsynth_Ia_anticodon-bd"/>
</dbReference>
<dbReference type="InterPro" id="IPR001278">
    <property type="entry name" value="Arg-tRNA-ligase"/>
</dbReference>
<proteinExistence type="inferred from homology"/>
<dbReference type="SUPFAM" id="SSF52374">
    <property type="entry name" value="Nucleotidylyl transferase"/>
    <property type="match status" value="1"/>
</dbReference>
<evidence type="ECO:0000256" key="3">
    <source>
        <dbReference type="ARBA" id="ARBA00022598"/>
    </source>
</evidence>
<protein>
    <recommendedName>
        <fullName evidence="8">Probable arginine--tRNA ligase, mitochondrial</fullName>
        <ecNumber evidence="2">6.1.1.19</ecNumber>
    </recommendedName>
</protein>